<organism evidence="1 2">
    <name type="scientific">Dactylosporangium matsuzakiense</name>
    <dbReference type="NCBI Taxonomy" id="53360"/>
    <lineage>
        <taxon>Bacteria</taxon>
        <taxon>Bacillati</taxon>
        <taxon>Actinomycetota</taxon>
        <taxon>Actinomycetes</taxon>
        <taxon>Micromonosporales</taxon>
        <taxon>Micromonosporaceae</taxon>
        <taxon>Dactylosporangium</taxon>
    </lineage>
</organism>
<comment type="caution">
    <text evidence="1">The sequence shown here is derived from an EMBL/GenBank/DDBJ whole genome shotgun (WGS) entry which is preliminary data.</text>
</comment>
<dbReference type="PANTHER" id="PTHR38436:SF1">
    <property type="entry name" value="ESTER CYCLASE"/>
    <property type="match status" value="1"/>
</dbReference>
<name>A0A9W6KZ40_9ACTN</name>
<reference evidence="1" key="1">
    <citation type="journal article" date="2014" name="Int. J. Syst. Evol. Microbiol.">
        <title>Complete genome sequence of Corynebacterium casei LMG S-19264T (=DSM 44701T), isolated from a smear-ripened cheese.</title>
        <authorList>
            <consortium name="US DOE Joint Genome Institute (JGI-PGF)"/>
            <person name="Walter F."/>
            <person name="Albersmeier A."/>
            <person name="Kalinowski J."/>
            <person name="Ruckert C."/>
        </authorList>
    </citation>
    <scope>NUCLEOTIDE SEQUENCE</scope>
    <source>
        <strain evidence="1">VKM Ac-1321</strain>
    </source>
</reference>
<dbReference type="InterPro" id="IPR032710">
    <property type="entry name" value="NTF2-like_dom_sf"/>
</dbReference>
<dbReference type="Proteomes" id="UP001143480">
    <property type="component" value="Unassembled WGS sequence"/>
</dbReference>
<protein>
    <recommendedName>
        <fullName evidence="3">Ester cyclase</fullName>
    </recommendedName>
</protein>
<reference evidence="1" key="2">
    <citation type="submission" date="2023-01" db="EMBL/GenBank/DDBJ databases">
        <authorList>
            <person name="Sun Q."/>
            <person name="Evtushenko L."/>
        </authorList>
    </citation>
    <scope>NUCLEOTIDE SEQUENCE</scope>
    <source>
        <strain evidence="1">VKM Ac-1321</strain>
    </source>
</reference>
<dbReference type="InterPro" id="IPR009959">
    <property type="entry name" value="Cyclase_SnoaL-like"/>
</dbReference>
<gene>
    <name evidence="1" type="ORF">GCM10017581_098690</name>
</gene>
<dbReference type="EMBL" id="BSFP01000127">
    <property type="protein sequence ID" value="GLL08109.1"/>
    <property type="molecule type" value="Genomic_DNA"/>
</dbReference>
<dbReference type="RefSeq" id="WP_271190267.1">
    <property type="nucleotide sequence ID" value="NZ_BSFP01000127.1"/>
</dbReference>
<dbReference type="SUPFAM" id="SSF54427">
    <property type="entry name" value="NTF2-like"/>
    <property type="match status" value="1"/>
</dbReference>
<keyword evidence="2" id="KW-1185">Reference proteome</keyword>
<evidence type="ECO:0000313" key="1">
    <source>
        <dbReference type="EMBL" id="GLL08109.1"/>
    </source>
</evidence>
<evidence type="ECO:0008006" key="3">
    <source>
        <dbReference type="Google" id="ProtNLM"/>
    </source>
</evidence>
<accession>A0A9W6KZ40</accession>
<dbReference type="AlphaFoldDB" id="A0A9W6KZ40"/>
<sequence>MPTNAEIITRFEHAFRAGDATVIDELCDPGLVDHTAPPGSPSTLAGFKDKATTFAHAFPDLVEDLQDIVADGDMVTTRWLITGTLRHTLMGIRAAGQTIRVDGMNFYRLRDGRITDTWTQFDAPALTSQLTIPQQPE</sequence>
<proteinExistence type="predicted"/>
<evidence type="ECO:0000313" key="2">
    <source>
        <dbReference type="Proteomes" id="UP001143480"/>
    </source>
</evidence>
<dbReference type="Gene3D" id="3.10.450.50">
    <property type="match status" value="1"/>
</dbReference>
<dbReference type="GO" id="GO:0030638">
    <property type="term" value="P:polyketide metabolic process"/>
    <property type="evidence" value="ECO:0007669"/>
    <property type="project" value="InterPro"/>
</dbReference>
<dbReference type="PANTHER" id="PTHR38436">
    <property type="entry name" value="POLYKETIDE CYCLASE SNOAL-LIKE DOMAIN"/>
    <property type="match status" value="1"/>
</dbReference>
<dbReference type="Pfam" id="PF07366">
    <property type="entry name" value="SnoaL"/>
    <property type="match status" value="1"/>
</dbReference>